<dbReference type="GO" id="GO:0008168">
    <property type="term" value="F:methyltransferase activity"/>
    <property type="evidence" value="ECO:0007669"/>
    <property type="project" value="UniProtKB-KW"/>
</dbReference>
<evidence type="ECO:0000256" key="3">
    <source>
        <dbReference type="ARBA" id="ARBA00022691"/>
    </source>
</evidence>
<dbReference type="GO" id="GO:0032259">
    <property type="term" value="P:methylation"/>
    <property type="evidence" value="ECO:0007669"/>
    <property type="project" value="UniProtKB-KW"/>
</dbReference>
<reference evidence="6" key="1">
    <citation type="journal article" date="2023" name="Mol. Phylogenet. Evol.">
        <title>Genome-scale phylogeny and comparative genomics of the fungal order Sordariales.</title>
        <authorList>
            <person name="Hensen N."/>
            <person name="Bonometti L."/>
            <person name="Westerberg I."/>
            <person name="Brannstrom I.O."/>
            <person name="Guillou S."/>
            <person name="Cros-Aarteil S."/>
            <person name="Calhoun S."/>
            <person name="Haridas S."/>
            <person name="Kuo A."/>
            <person name="Mondo S."/>
            <person name="Pangilinan J."/>
            <person name="Riley R."/>
            <person name="LaButti K."/>
            <person name="Andreopoulos B."/>
            <person name="Lipzen A."/>
            <person name="Chen C."/>
            <person name="Yan M."/>
            <person name="Daum C."/>
            <person name="Ng V."/>
            <person name="Clum A."/>
            <person name="Steindorff A."/>
            <person name="Ohm R.A."/>
            <person name="Martin F."/>
            <person name="Silar P."/>
            <person name="Natvig D.O."/>
            <person name="Lalanne C."/>
            <person name="Gautier V."/>
            <person name="Ament-Velasquez S.L."/>
            <person name="Kruys A."/>
            <person name="Hutchinson M.I."/>
            <person name="Powell A.J."/>
            <person name="Barry K."/>
            <person name="Miller A.N."/>
            <person name="Grigoriev I.V."/>
            <person name="Debuchy R."/>
            <person name="Gladieux P."/>
            <person name="Hiltunen Thoren M."/>
            <person name="Johannesson H."/>
        </authorList>
    </citation>
    <scope>NUCLEOTIDE SEQUENCE [LARGE SCALE GENOMIC DNA]</scope>
    <source>
        <strain evidence="6">CBS 284.82</strain>
    </source>
</reference>
<dbReference type="InterPro" id="IPR029063">
    <property type="entry name" value="SAM-dependent_MTases_sf"/>
</dbReference>
<evidence type="ECO:0000313" key="5">
    <source>
        <dbReference type="EMBL" id="KAK4032198.1"/>
    </source>
</evidence>
<protein>
    <recommendedName>
        <fullName evidence="4">Histidine-specific methyltransferase SAM-dependent domain-containing protein</fullName>
    </recommendedName>
</protein>
<dbReference type="PANTHER" id="PTHR43397:SF1">
    <property type="entry name" value="ERGOTHIONEINE BIOSYNTHESIS PROTEIN 1"/>
    <property type="match status" value="1"/>
</dbReference>
<evidence type="ECO:0000256" key="2">
    <source>
        <dbReference type="ARBA" id="ARBA00022679"/>
    </source>
</evidence>
<organism evidence="5 6">
    <name type="scientific">Parachaetomium inaequale</name>
    <dbReference type="NCBI Taxonomy" id="2588326"/>
    <lineage>
        <taxon>Eukaryota</taxon>
        <taxon>Fungi</taxon>
        <taxon>Dikarya</taxon>
        <taxon>Ascomycota</taxon>
        <taxon>Pezizomycotina</taxon>
        <taxon>Sordariomycetes</taxon>
        <taxon>Sordariomycetidae</taxon>
        <taxon>Sordariales</taxon>
        <taxon>Chaetomiaceae</taxon>
        <taxon>Parachaetomium</taxon>
    </lineage>
</organism>
<dbReference type="Pfam" id="PF10017">
    <property type="entry name" value="Methyltransf_33"/>
    <property type="match status" value="1"/>
</dbReference>
<keyword evidence="6" id="KW-1185">Reference proteome</keyword>
<dbReference type="PANTHER" id="PTHR43397">
    <property type="entry name" value="ERGOTHIONEINE BIOSYNTHESIS PROTEIN 1"/>
    <property type="match status" value="1"/>
</dbReference>
<accession>A0AAN6P8A3</accession>
<evidence type="ECO:0000313" key="6">
    <source>
        <dbReference type="Proteomes" id="UP001303115"/>
    </source>
</evidence>
<keyword evidence="2" id="KW-0808">Transferase</keyword>
<keyword evidence="1" id="KW-0489">Methyltransferase</keyword>
<gene>
    <name evidence="5" type="ORF">C8A01DRAFT_20702</name>
</gene>
<dbReference type="AlphaFoldDB" id="A0AAN6P8A3"/>
<sequence>MGTDNAQILDIGGSRLNESLRDMLVSRMLTPGNQCVLPSALLSDDNGSVLWQQINRLPDYYQTREEISLLEAHGNDIADLIAPNTVLVDIGCGVDHFKLTFPSDTRKIFPLLSLLDQSQKSIQYYGLDLSLEALRSNISKLAASFKHVQCHGLWGTFDDARRYAPTLSPASSPRWFLSLGSILGNDFPMPAVGILRSWRDCADARGRG</sequence>
<dbReference type="Proteomes" id="UP001303115">
    <property type="component" value="Unassembled WGS sequence"/>
</dbReference>
<comment type="caution">
    <text evidence="5">The sequence shown here is derived from an EMBL/GenBank/DDBJ whole genome shotgun (WGS) entry which is preliminary data.</text>
</comment>
<feature type="domain" description="Histidine-specific methyltransferase SAM-dependent" evidence="4">
    <location>
        <begin position="33"/>
        <end position="202"/>
    </location>
</feature>
<evidence type="ECO:0000256" key="1">
    <source>
        <dbReference type="ARBA" id="ARBA00022603"/>
    </source>
</evidence>
<dbReference type="EMBL" id="MU854636">
    <property type="protein sequence ID" value="KAK4032198.1"/>
    <property type="molecule type" value="Genomic_DNA"/>
</dbReference>
<keyword evidence="3" id="KW-0949">S-adenosyl-L-methionine</keyword>
<dbReference type="InterPro" id="IPR051128">
    <property type="entry name" value="EgtD_Methyltrsf_superfamily"/>
</dbReference>
<proteinExistence type="predicted"/>
<dbReference type="InterPro" id="IPR019257">
    <property type="entry name" value="MeTrfase_dom"/>
</dbReference>
<evidence type="ECO:0000259" key="4">
    <source>
        <dbReference type="Pfam" id="PF10017"/>
    </source>
</evidence>
<name>A0AAN6P8A3_9PEZI</name>
<dbReference type="Gene3D" id="3.40.50.150">
    <property type="entry name" value="Vaccinia Virus protein VP39"/>
    <property type="match status" value="1"/>
</dbReference>